<accession>A0A644WX22</accession>
<evidence type="ECO:0000313" key="2">
    <source>
        <dbReference type="EMBL" id="MPM08450.1"/>
    </source>
</evidence>
<evidence type="ECO:0000259" key="1">
    <source>
        <dbReference type="Pfam" id="PF16472"/>
    </source>
</evidence>
<dbReference type="PANTHER" id="PTHR32256">
    <property type="match status" value="1"/>
</dbReference>
<organism evidence="2">
    <name type="scientific">bioreactor metagenome</name>
    <dbReference type="NCBI Taxonomy" id="1076179"/>
    <lineage>
        <taxon>unclassified sequences</taxon>
        <taxon>metagenomes</taxon>
        <taxon>ecological metagenomes</taxon>
    </lineage>
</organism>
<dbReference type="InterPro" id="IPR011042">
    <property type="entry name" value="6-blade_b-propeller_TolB-like"/>
</dbReference>
<dbReference type="PROSITE" id="PS51257">
    <property type="entry name" value="PROKAR_LIPOPROTEIN"/>
    <property type="match status" value="1"/>
</dbReference>
<proteinExistence type="predicted"/>
<protein>
    <recommendedName>
        <fullName evidence="1">Prolow-density lipoprotein receptor-related protein 1-like beta-propeller domain-containing protein</fullName>
    </recommendedName>
</protein>
<feature type="domain" description="Prolow-density lipoprotein receptor-related protein 1-like beta-propeller" evidence="1">
    <location>
        <begin position="166"/>
        <end position="396"/>
    </location>
</feature>
<dbReference type="Gene3D" id="2.120.10.30">
    <property type="entry name" value="TolB, C-terminal domain"/>
    <property type="match status" value="1"/>
</dbReference>
<dbReference type="AlphaFoldDB" id="A0A644WX22"/>
<reference evidence="2" key="1">
    <citation type="submission" date="2019-08" db="EMBL/GenBank/DDBJ databases">
        <authorList>
            <person name="Kucharzyk K."/>
            <person name="Murdoch R.W."/>
            <person name="Higgins S."/>
            <person name="Loffler F."/>
        </authorList>
    </citation>
    <scope>NUCLEOTIDE SEQUENCE</scope>
</reference>
<sequence length="440" mass="48243">MKKGFCIVLSLALVLSLAACGPSASPSPDSESAAVEKASTAEELNSLIDQYEKEEDYSSALLAAEKLTRLDPSDDDAYIKKAELRISALRAENESLNKMLEEDIGGVGDRAAYKERVSKLYEEAGLKLSMPFVPDYVSKDEINVSGNSCGNLAGAVWTADFSACWNGVFAAQGDWVYYSEFGENFALYKVRGGGAEKQKLCDDGASNLNVAGDWIYFVNLSDNNAPYKIRTDGSEKQKLAEDGASCLCITHEMIYFAGLNEGGAVYRMKTDGSGREPMGFSAQTLFADGLWLYFSTGDEKTVERVSLDGVTRQVLLDGGWRGLFCPYEECFYYLTLDSEGFAVMKMNPDGGEKSELWRSGAKVNFFSFSAGRLLVAVRSPENVSSILAFDLDTMEQILELDNVPTQGIFADGTDNVFFMNAAENYALYRIDWQRGAAVKM</sequence>
<comment type="caution">
    <text evidence="2">The sequence shown here is derived from an EMBL/GenBank/DDBJ whole genome shotgun (WGS) entry which is preliminary data.</text>
</comment>
<dbReference type="PANTHER" id="PTHR32256:SF17">
    <property type="entry name" value="EGF-LIKE DOMAIN-CONTAINING PROTEIN"/>
    <property type="match status" value="1"/>
</dbReference>
<dbReference type="SUPFAM" id="SSF69304">
    <property type="entry name" value="Tricorn protease N-terminal domain"/>
    <property type="match status" value="1"/>
</dbReference>
<dbReference type="Pfam" id="PF16472">
    <property type="entry name" value="DUF5050"/>
    <property type="match status" value="1"/>
</dbReference>
<gene>
    <name evidence="2" type="ORF">SDC9_54762</name>
</gene>
<dbReference type="InterPro" id="IPR032485">
    <property type="entry name" value="LRP1-like_beta_prop"/>
</dbReference>
<dbReference type="EMBL" id="VSSQ01001450">
    <property type="protein sequence ID" value="MPM08450.1"/>
    <property type="molecule type" value="Genomic_DNA"/>
</dbReference>
<dbReference type="InterPro" id="IPR053369">
    <property type="entry name" value="SrfA-induced_signal"/>
</dbReference>
<name>A0A644WX22_9ZZZZ</name>